<name>A0ABV6ENP0_9BRAD</name>
<dbReference type="InterPro" id="IPR000055">
    <property type="entry name" value="Restrct_endonuc_typeI_TRD"/>
</dbReference>
<accession>A0ABV6ENP0</accession>
<organism evidence="5 6">
    <name type="scientific">Rhodopseudomonas telluris</name>
    <dbReference type="NCBI Taxonomy" id="644215"/>
    <lineage>
        <taxon>Bacteria</taxon>
        <taxon>Pseudomonadati</taxon>
        <taxon>Pseudomonadota</taxon>
        <taxon>Alphaproteobacteria</taxon>
        <taxon>Hyphomicrobiales</taxon>
        <taxon>Nitrobacteraceae</taxon>
        <taxon>Rhodopseudomonas</taxon>
    </lineage>
</organism>
<proteinExistence type="inferred from homology"/>
<dbReference type="GO" id="GO:0016787">
    <property type="term" value="F:hydrolase activity"/>
    <property type="evidence" value="ECO:0007669"/>
    <property type="project" value="UniProtKB-KW"/>
</dbReference>
<dbReference type="CDD" id="cd17524">
    <property type="entry name" value="RMtype1_S_EcoUTORF5051P-TRD2-CR2_like"/>
    <property type="match status" value="1"/>
</dbReference>
<dbReference type="Pfam" id="PF01420">
    <property type="entry name" value="Methylase_S"/>
    <property type="match status" value="2"/>
</dbReference>
<dbReference type="RefSeq" id="WP_378385048.1">
    <property type="nucleotide sequence ID" value="NZ_JBHLWM010000001.1"/>
</dbReference>
<keyword evidence="3" id="KW-0238">DNA-binding</keyword>
<dbReference type="EMBL" id="JBHLWM010000001">
    <property type="protein sequence ID" value="MFC0239848.1"/>
    <property type="molecule type" value="Genomic_DNA"/>
</dbReference>
<protein>
    <submittedName>
        <fullName evidence="5">Restriction endonuclease subunit S</fullName>
        <ecNumber evidence="5">3.1.21.-</ecNumber>
    </submittedName>
</protein>
<dbReference type="Gene3D" id="3.90.220.20">
    <property type="entry name" value="DNA methylase specificity domains"/>
    <property type="match status" value="2"/>
</dbReference>
<evidence type="ECO:0000313" key="6">
    <source>
        <dbReference type="Proteomes" id="UP001589775"/>
    </source>
</evidence>
<evidence type="ECO:0000313" key="5">
    <source>
        <dbReference type="EMBL" id="MFC0239848.1"/>
    </source>
</evidence>
<keyword evidence="6" id="KW-1185">Reference proteome</keyword>
<comment type="similarity">
    <text evidence="1">Belongs to the type-I restriction system S methylase family.</text>
</comment>
<evidence type="ECO:0000256" key="3">
    <source>
        <dbReference type="ARBA" id="ARBA00023125"/>
    </source>
</evidence>
<evidence type="ECO:0000259" key="4">
    <source>
        <dbReference type="Pfam" id="PF01420"/>
    </source>
</evidence>
<feature type="domain" description="Type I restriction modification DNA specificity" evidence="4">
    <location>
        <begin position="3"/>
        <end position="164"/>
    </location>
</feature>
<evidence type="ECO:0000256" key="1">
    <source>
        <dbReference type="ARBA" id="ARBA00010923"/>
    </source>
</evidence>
<dbReference type="GO" id="GO:0004519">
    <property type="term" value="F:endonuclease activity"/>
    <property type="evidence" value="ECO:0007669"/>
    <property type="project" value="UniProtKB-KW"/>
</dbReference>
<keyword evidence="5" id="KW-0540">Nuclease</keyword>
<dbReference type="Proteomes" id="UP001589775">
    <property type="component" value="Unassembled WGS sequence"/>
</dbReference>
<dbReference type="SUPFAM" id="SSF116734">
    <property type="entry name" value="DNA methylase specificity domain"/>
    <property type="match status" value="2"/>
</dbReference>
<reference evidence="5 6" key="1">
    <citation type="submission" date="2024-09" db="EMBL/GenBank/DDBJ databases">
        <authorList>
            <person name="Sun Q."/>
            <person name="Mori K."/>
        </authorList>
    </citation>
    <scope>NUCLEOTIDE SEQUENCE [LARGE SCALE GENOMIC DNA]</scope>
    <source>
        <strain evidence="5 6">KCTC 23279</strain>
    </source>
</reference>
<dbReference type="PANTHER" id="PTHR30408">
    <property type="entry name" value="TYPE-1 RESTRICTION ENZYME ECOKI SPECIFICITY PROTEIN"/>
    <property type="match status" value="1"/>
</dbReference>
<feature type="domain" description="Type I restriction modification DNA specificity" evidence="4">
    <location>
        <begin position="197"/>
        <end position="372"/>
    </location>
</feature>
<dbReference type="InterPro" id="IPR052021">
    <property type="entry name" value="Type-I_RS_S_subunit"/>
</dbReference>
<dbReference type="InterPro" id="IPR044946">
    <property type="entry name" value="Restrct_endonuc_typeI_TRD_sf"/>
</dbReference>
<evidence type="ECO:0000256" key="2">
    <source>
        <dbReference type="ARBA" id="ARBA00022747"/>
    </source>
</evidence>
<sequence>MKEGWRDTSIGDVCDVVNGGTPKTNVATFWGGKHMWITPAEMGRRSDPYVDTTARRLTDAGLTAANLLPAYSVILSSRAPIGHLVINSIPMATNQGCKGLVPKPSIHFKYLYYYLGSVVGLLNDLGTGATFKELSGGKLKEVPIPLPPLSEQHRIVAILDEAFAGLATAIANAEKNLKNARDLFEGSVSAVFTAKGDDWISLQIGDVATTQYGLSGTLNSDGVGYRIFRMGEVQRGAMVDSGRMKYINIDRAEFESYRLRRGDILFNRTNSVDLVGKTGRFDLEGDYCFASYLIRVTFDPEKMDSRFAAYLMNANDFLARIRSKAARSVNQANINATILRGQKIDLPSSVQLQRKFADKFDELSSAARRLEKHYETRMLELESLKQSILQKAFSGELTAPPLSAIKEAAE</sequence>
<keyword evidence="2" id="KW-0680">Restriction system</keyword>
<dbReference type="CDD" id="cd17273">
    <property type="entry name" value="RMtype1_S_EcoJA69PI-TRD1-CR1_like"/>
    <property type="match status" value="1"/>
</dbReference>
<keyword evidence="5" id="KW-0378">Hydrolase</keyword>
<gene>
    <name evidence="5" type="ORF">ACFFJ6_05190</name>
</gene>
<keyword evidence="5" id="KW-0255">Endonuclease</keyword>
<comment type="caution">
    <text evidence="5">The sequence shown here is derived from an EMBL/GenBank/DDBJ whole genome shotgun (WGS) entry which is preliminary data.</text>
</comment>
<dbReference type="PANTHER" id="PTHR30408:SF12">
    <property type="entry name" value="TYPE I RESTRICTION ENZYME MJAVIII SPECIFICITY SUBUNIT"/>
    <property type="match status" value="1"/>
</dbReference>
<dbReference type="EC" id="3.1.21.-" evidence="5"/>